<dbReference type="eggNOG" id="KOG1338">
    <property type="taxonomic scope" value="Eukaryota"/>
</dbReference>
<dbReference type="OrthoDB" id="341421at2759"/>
<proteinExistence type="inferred from homology"/>
<dbReference type="PANTHER" id="PTHR13271">
    <property type="entry name" value="UNCHARACTERIZED PUTATIVE METHYLTRANSFERASE"/>
    <property type="match status" value="1"/>
</dbReference>
<dbReference type="InterPro" id="IPR046341">
    <property type="entry name" value="SET_dom_sf"/>
</dbReference>
<keyword evidence="1" id="KW-0949">S-adenosyl-L-methionine</keyword>
<dbReference type="InterPro" id="IPR050600">
    <property type="entry name" value="SETD3_SETD6_MTase"/>
</dbReference>
<dbReference type="SUPFAM" id="SSF82199">
    <property type="entry name" value="SET domain"/>
    <property type="match status" value="1"/>
</dbReference>
<evidence type="ECO:0000313" key="4">
    <source>
        <dbReference type="Proteomes" id="UP000000591"/>
    </source>
</evidence>
<dbReference type="KEGG" id="ago:AGOS_AEL225C"/>
<dbReference type="GO" id="GO:0016279">
    <property type="term" value="F:protein-lysine N-methyltransferase activity"/>
    <property type="evidence" value="ECO:0000318"/>
    <property type="project" value="GO_Central"/>
</dbReference>
<evidence type="ECO:0000259" key="2">
    <source>
        <dbReference type="PROSITE" id="PS50280"/>
    </source>
</evidence>
<dbReference type="STRING" id="284811.Q758I7"/>
<dbReference type="OMA" id="WEGLIIC"/>
<dbReference type="FunFam" id="3.90.1410.10:FF:000007">
    <property type="entry name" value="Ribosomal lysine N-methyltransferase 4"/>
    <property type="match status" value="1"/>
</dbReference>
<comment type="function">
    <text evidence="1">S-adenosyl-L-methionine-dependent protein-lysine N-methyltransferase that monomethylates 60S ribosomal protein L42.</text>
</comment>
<dbReference type="RefSeq" id="NP_984636.2">
    <property type="nucleotide sequence ID" value="NM_209989.2"/>
</dbReference>
<dbReference type="Proteomes" id="UP000000591">
    <property type="component" value="Chromosome V"/>
</dbReference>
<evidence type="ECO:0000256" key="1">
    <source>
        <dbReference type="PIRNR" id="PIRNR011771"/>
    </source>
</evidence>
<reference evidence="3 4" key="1">
    <citation type="journal article" date="2004" name="Science">
        <title>The Ashbya gossypii genome as a tool for mapping the ancient Saccharomyces cerevisiae genome.</title>
        <authorList>
            <person name="Dietrich F.S."/>
            <person name="Voegeli S."/>
            <person name="Brachat S."/>
            <person name="Lerch A."/>
            <person name="Gates K."/>
            <person name="Steiner S."/>
            <person name="Mohr C."/>
            <person name="Pohlmann R."/>
            <person name="Luedi P."/>
            <person name="Choi S."/>
            <person name="Wing R.A."/>
            <person name="Flavier A."/>
            <person name="Gaffney T.D."/>
            <person name="Philippsen P."/>
        </authorList>
    </citation>
    <scope>NUCLEOTIDE SEQUENCE [LARGE SCALE GENOMIC DNA]</scope>
    <source>
        <strain evidence="4">ATCC 10895 / CBS 109.51 / FGSC 9923 / NRRL Y-1056</strain>
    </source>
</reference>
<dbReference type="EC" id="2.1.1.-" evidence="1"/>
<dbReference type="AlphaFoldDB" id="Q758I7"/>
<dbReference type="HOGENOM" id="CLU_017135_0_0_1"/>
<comment type="similarity">
    <text evidence="1">Belongs to the class V-like SAM-binding methyltransferase superfamily. Histone-lysine methyltransferase family. SETD6 subfamily.</text>
</comment>
<dbReference type="GeneID" id="4620818"/>
<dbReference type="InterPro" id="IPR011383">
    <property type="entry name" value="N-lys_methylase_SETD6"/>
</dbReference>
<organism evidence="3 4">
    <name type="scientific">Eremothecium gossypii (strain ATCC 10895 / CBS 109.51 / FGSC 9923 / NRRL Y-1056)</name>
    <name type="common">Yeast</name>
    <name type="synonym">Ashbya gossypii</name>
    <dbReference type="NCBI Taxonomy" id="284811"/>
    <lineage>
        <taxon>Eukaryota</taxon>
        <taxon>Fungi</taxon>
        <taxon>Dikarya</taxon>
        <taxon>Ascomycota</taxon>
        <taxon>Saccharomycotina</taxon>
        <taxon>Saccharomycetes</taxon>
        <taxon>Saccharomycetales</taxon>
        <taxon>Saccharomycetaceae</taxon>
        <taxon>Eremothecium</taxon>
    </lineage>
</organism>
<dbReference type="GO" id="GO:0032259">
    <property type="term" value="P:methylation"/>
    <property type="evidence" value="ECO:0007669"/>
    <property type="project" value="UniProtKB-KW"/>
</dbReference>
<dbReference type="PROSITE" id="PS50280">
    <property type="entry name" value="SET"/>
    <property type="match status" value="1"/>
</dbReference>
<feature type="domain" description="SET" evidence="2">
    <location>
        <begin position="19"/>
        <end position="264"/>
    </location>
</feature>
<keyword evidence="1" id="KW-0489">Methyltransferase</keyword>
<protein>
    <recommendedName>
        <fullName evidence="1">Ribosomal lysine N-methyltransferase 4</fullName>
        <ecNumber evidence="1">2.1.1.-</ecNumber>
    </recommendedName>
</protein>
<comment type="subcellular location">
    <subcellularLocation>
        <location evidence="1">Nucleus</location>
    </subcellularLocation>
</comment>
<keyword evidence="1" id="KW-0808">Transferase</keyword>
<dbReference type="GO" id="GO:0005634">
    <property type="term" value="C:nucleus"/>
    <property type="evidence" value="ECO:0000318"/>
    <property type="project" value="GO_Central"/>
</dbReference>
<keyword evidence="1" id="KW-0539">Nucleus</keyword>
<dbReference type="PANTHER" id="PTHR13271:SF34">
    <property type="entry name" value="N-LYSINE METHYLTRANSFERASE SETD6"/>
    <property type="match status" value="1"/>
</dbReference>
<sequence length="477" mass="52980">MVDEFAEATAQFVQWLPKVGIEVAPEVRVEDLRDAGQNRSVVASGAVQEGATLFTIPRSALLNVHTSALRECAAGLPAALEEKIGHWEGLVMCVYYERCVLQERSRWWPCLRLFPAVEEMDNLIYWNAEQRQLLTPSLVGSRIGDESAREMHARVLALAEEWGLSELKEMSWDAFVHIASVIMAYSFDCRLNSDEEDDEEDDDGALDGGTVAADGCIKSIVALAETLNSDTHLANANLTYDRDQLKMIAVKDIKAGEQVYNLYGSYSNAELLRRYGYVEWTGSKYDYGEIELSAIRETISKELAVPDFPFDAVLALLEDKDGWAGELFDYNDIVEESYDCYADGELAPDGAFLVQLLVALAQVPRAALGKGSTLSVRTRKISKKVMQLLESGRITRKAADVLESVIRDRMQAYPPHAAVFDGQKPTDLQAMDPAPRREAMARCVLQCEVKALQKCALAISSNYKIISDDLLMGKLLN</sequence>
<dbReference type="InterPro" id="IPR001214">
    <property type="entry name" value="SET_dom"/>
</dbReference>
<accession>Q758I7</accession>
<gene>
    <name evidence="3" type="ORF">AGOS_AEL225C</name>
</gene>
<dbReference type="PIRSF" id="PIRSF011771">
    <property type="entry name" value="RMS1_SET"/>
    <property type="match status" value="1"/>
</dbReference>
<dbReference type="Gene3D" id="3.90.1410.10">
    <property type="entry name" value="set domain protein methyltransferase, domain 1"/>
    <property type="match status" value="1"/>
</dbReference>
<reference evidence="4" key="2">
    <citation type="journal article" date="2013" name="G3 (Bethesda)">
        <title>Genomes of Ashbya fungi isolated from insects reveal four mating-type loci, numerous translocations, lack of transposons, and distinct gene duplications.</title>
        <authorList>
            <person name="Dietrich F.S."/>
            <person name="Voegeli S."/>
            <person name="Kuo S."/>
            <person name="Philippsen P."/>
        </authorList>
    </citation>
    <scope>GENOME REANNOTATION</scope>
    <source>
        <strain evidence="4">ATCC 10895 / CBS 109.51 / FGSC 9923 / NRRL Y-1056</strain>
    </source>
</reference>
<evidence type="ECO:0000313" key="3">
    <source>
        <dbReference type="EMBL" id="AAS52460.2"/>
    </source>
</evidence>
<dbReference type="FunCoup" id="Q758I7">
    <property type="interactions" value="298"/>
</dbReference>
<name>Q758I7_EREGS</name>
<dbReference type="EMBL" id="AE016818">
    <property type="protein sequence ID" value="AAS52460.2"/>
    <property type="molecule type" value="Genomic_DNA"/>
</dbReference>
<keyword evidence="4" id="KW-1185">Reference proteome</keyword>
<dbReference type="InParanoid" id="Q758I7"/>